<dbReference type="Pfam" id="PF00069">
    <property type="entry name" value="Pkinase"/>
    <property type="match status" value="1"/>
</dbReference>
<evidence type="ECO:0000256" key="4">
    <source>
        <dbReference type="ARBA" id="ARBA00022777"/>
    </source>
</evidence>
<evidence type="ECO:0000313" key="9">
    <source>
        <dbReference type="EMBL" id="PNF16020.1"/>
    </source>
</evidence>
<dbReference type="PANTHER" id="PTHR24355">
    <property type="entry name" value="G PROTEIN-COUPLED RECEPTOR KINASE/RIBOSOMAL PROTEIN S6 KINASE"/>
    <property type="match status" value="1"/>
</dbReference>
<dbReference type="FunFam" id="1.10.510.10:FF:000169">
    <property type="entry name" value="Serine/threonine-protein kinase 32A"/>
    <property type="match status" value="1"/>
</dbReference>
<dbReference type="PROSITE" id="PS00108">
    <property type="entry name" value="PROTEIN_KINASE_ST"/>
    <property type="match status" value="1"/>
</dbReference>
<evidence type="ECO:0000256" key="2">
    <source>
        <dbReference type="ARBA" id="ARBA00022679"/>
    </source>
</evidence>
<dbReference type="FunCoup" id="A0A2J7PI50">
    <property type="interactions" value="77"/>
</dbReference>
<dbReference type="InterPro" id="IPR000719">
    <property type="entry name" value="Prot_kinase_dom"/>
</dbReference>
<keyword evidence="5 6" id="KW-0067">ATP-binding</keyword>
<dbReference type="PANTHER" id="PTHR24355:SF30">
    <property type="entry name" value="SERINE_THREONINE-PROTEIN KINASE 32B ISOFORM X1"/>
    <property type="match status" value="1"/>
</dbReference>
<dbReference type="GO" id="GO:0009966">
    <property type="term" value="P:regulation of signal transduction"/>
    <property type="evidence" value="ECO:0007669"/>
    <property type="project" value="TreeGrafter"/>
</dbReference>
<dbReference type="InterPro" id="IPR008271">
    <property type="entry name" value="Ser/Thr_kinase_AS"/>
</dbReference>
<dbReference type="GO" id="GO:0005524">
    <property type="term" value="F:ATP binding"/>
    <property type="evidence" value="ECO:0007669"/>
    <property type="project" value="UniProtKB-UniRule"/>
</dbReference>
<evidence type="ECO:0000256" key="3">
    <source>
        <dbReference type="ARBA" id="ARBA00022741"/>
    </source>
</evidence>
<dbReference type="SUPFAM" id="SSF56112">
    <property type="entry name" value="Protein kinase-like (PK-like)"/>
    <property type="match status" value="1"/>
</dbReference>
<evidence type="ECO:0000259" key="8">
    <source>
        <dbReference type="PROSITE" id="PS50011"/>
    </source>
</evidence>
<evidence type="ECO:0000256" key="5">
    <source>
        <dbReference type="ARBA" id="ARBA00022840"/>
    </source>
</evidence>
<dbReference type="PROSITE" id="PS00107">
    <property type="entry name" value="PROTEIN_KINASE_ATP"/>
    <property type="match status" value="1"/>
</dbReference>
<dbReference type="GO" id="GO:0004703">
    <property type="term" value="F:G protein-coupled receptor kinase activity"/>
    <property type="evidence" value="ECO:0007669"/>
    <property type="project" value="TreeGrafter"/>
</dbReference>
<dbReference type="InterPro" id="IPR017441">
    <property type="entry name" value="Protein_kinase_ATP_BS"/>
</dbReference>
<keyword evidence="3 6" id="KW-0547">Nucleotide-binding</keyword>
<keyword evidence="4 9" id="KW-0418">Kinase</keyword>
<feature type="domain" description="Protein kinase" evidence="8">
    <location>
        <begin position="23"/>
        <end position="288"/>
    </location>
</feature>
<dbReference type="Proteomes" id="UP000235965">
    <property type="component" value="Unassembled WGS sequence"/>
</dbReference>
<dbReference type="GO" id="GO:0001664">
    <property type="term" value="F:G protein-coupled receptor binding"/>
    <property type="evidence" value="ECO:0007669"/>
    <property type="project" value="TreeGrafter"/>
</dbReference>
<gene>
    <name evidence="9" type="ORF">B7P43_G04620</name>
</gene>
<dbReference type="InterPro" id="IPR011009">
    <property type="entry name" value="Kinase-like_dom_sf"/>
</dbReference>
<feature type="region of interest" description="Disordered" evidence="7">
    <location>
        <begin position="663"/>
        <end position="686"/>
    </location>
</feature>
<keyword evidence="2" id="KW-0808">Transferase</keyword>
<reference evidence="9 10" key="1">
    <citation type="submission" date="2017-12" db="EMBL/GenBank/DDBJ databases">
        <title>Hemimetabolous genomes reveal molecular basis of termite eusociality.</title>
        <authorList>
            <person name="Harrison M.C."/>
            <person name="Jongepier E."/>
            <person name="Robertson H.M."/>
            <person name="Arning N."/>
            <person name="Bitard-Feildel T."/>
            <person name="Chao H."/>
            <person name="Childers C.P."/>
            <person name="Dinh H."/>
            <person name="Doddapaneni H."/>
            <person name="Dugan S."/>
            <person name="Gowin J."/>
            <person name="Greiner C."/>
            <person name="Han Y."/>
            <person name="Hu H."/>
            <person name="Hughes D.S.T."/>
            <person name="Huylmans A.-K."/>
            <person name="Kemena C."/>
            <person name="Kremer L.P.M."/>
            <person name="Lee S.L."/>
            <person name="Lopez-Ezquerra A."/>
            <person name="Mallet L."/>
            <person name="Monroy-Kuhn J.M."/>
            <person name="Moser A."/>
            <person name="Murali S.C."/>
            <person name="Muzny D.M."/>
            <person name="Otani S."/>
            <person name="Piulachs M.-D."/>
            <person name="Poelchau M."/>
            <person name="Qu J."/>
            <person name="Schaub F."/>
            <person name="Wada-Katsumata A."/>
            <person name="Worley K.C."/>
            <person name="Xie Q."/>
            <person name="Ylla G."/>
            <person name="Poulsen M."/>
            <person name="Gibbs R.A."/>
            <person name="Schal C."/>
            <person name="Richards S."/>
            <person name="Belles X."/>
            <person name="Korb J."/>
            <person name="Bornberg-Bauer E."/>
        </authorList>
    </citation>
    <scope>NUCLEOTIDE SEQUENCE [LARGE SCALE GENOMIC DNA]</scope>
    <source>
        <tissue evidence="9">Whole body</tissue>
    </source>
</reference>
<comment type="caution">
    <text evidence="9">The sequence shown here is derived from an EMBL/GenBank/DDBJ whole genome shotgun (WGS) entry which is preliminary data.</text>
</comment>
<dbReference type="SMART" id="SM00220">
    <property type="entry name" value="S_TKc"/>
    <property type="match status" value="1"/>
</dbReference>
<evidence type="ECO:0000256" key="1">
    <source>
        <dbReference type="ARBA" id="ARBA00022527"/>
    </source>
</evidence>
<dbReference type="GO" id="GO:0007186">
    <property type="term" value="P:G protein-coupled receptor signaling pathway"/>
    <property type="evidence" value="ECO:0007669"/>
    <property type="project" value="TreeGrafter"/>
</dbReference>
<dbReference type="CDD" id="cd05578">
    <property type="entry name" value="STKc_Yank1"/>
    <property type="match status" value="1"/>
</dbReference>
<keyword evidence="1" id="KW-0723">Serine/threonine-protein kinase</keyword>
<evidence type="ECO:0000313" key="10">
    <source>
        <dbReference type="Proteomes" id="UP000235965"/>
    </source>
</evidence>
<sequence>MGVNQSTRGIESSLDEEVNFDHFQILRAIGKGSFGKVCIVQKKDCKRMFAMKYMNKRQCVEREALKNVLREVEILTTLEHPFLVNLWFSFQDEEDLFMVSDLLLGGDLRYHVQQEVTFSEDCVMLYVCELALALDYLQSKHIVHRDIKPDNILLDEEGHAHITDFNIATVLENSQLATSMSGTKPYMAPEIFECAADECSGYGFPVDWWSLGIVAYEMFYGVRPFDIHSATSVSEVRALFAAGAVYPRSSKVSHGFVDLIDRLLCVRPEGRISSLEQLRKVKCLHDINFESVLEKLIKPSFTPPRDHLNCDPTFELEEMIVETRPLHKKKKRLAKQRSLREMQGSPSVDLDGSYIQHLPQFRVYNREQELARREREQKESAWEQELLQAMGASDPTGSQFTSSKDCKVSTSVTSSDTTVDTHKADFLHTNTSPSETRKRQESKSMYRTGTVAPAVDQTVRTCVISNVMRRDETGRRHSDQLNKSTCTNILPLVRNKSEVVTCEDHMLEETVNQHKYDVLGKKLCKAGEHGSQREQEHCRSCPKLFLTEQSTSSSHLSSKPLHYGQDVQEENITYKSQQKDCSMPKSVVNNCECQVKEKNVSNPSQNLDIGHQNQSLTCSIQTQLSETKESVTEQYNVKDHTIENNTLIHGTIIDDSLSQCQGSSTVKNQNLNSNERGSSKSHLNLS</sequence>
<dbReference type="InParanoid" id="A0A2J7PI50"/>
<proteinExistence type="predicted"/>
<name>A0A2J7PI50_9NEOP</name>
<keyword evidence="10" id="KW-1185">Reference proteome</keyword>
<organism evidence="9 10">
    <name type="scientific">Cryptotermes secundus</name>
    <dbReference type="NCBI Taxonomy" id="105785"/>
    <lineage>
        <taxon>Eukaryota</taxon>
        <taxon>Metazoa</taxon>
        <taxon>Ecdysozoa</taxon>
        <taxon>Arthropoda</taxon>
        <taxon>Hexapoda</taxon>
        <taxon>Insecta</taxon>
        <taxon>Pterygota</taxon>
        <taxon>Neoptera</taxon>
        <taxon>Polyneoptera</taxon>
        <taxon>Dictyoptera</taxon>
        <taxon>Blattodea</taxon>
        <taxon>Blattoidea</taxon>
        <taxon>Termitoidae</taxon>
        <taxon>Kalotermitidae</taxon>
        <taxon>Cryptotermitinae</taxon>
        <taxon>Cryptotermes</taxon>
    </lineage>
</organism>
<dbReference type="AlphaFoldDB" id="A0A2J7PI50"/>
<protein>
    <submittedName>
        <fullName evidence="9">Serine/threonine-protein kinase 32B</fullName>
    </submittedName>
</protein>
<accession>A0A2J7PI50</accession>
<evidence type="ECO:0000256" key="6">
    <source>
        <dbReference type="PROSITE-ProRule" id="PRU10141"/>
    </source>
</evidence>
<feature type="compositionally biased region" description="Basic and acidic residues" evidence="7">
    <location>
        <begin position="435"/>
        <end position="444"/>
    </location>
</feature>
<dbReference type="Gene3D" id="3.30.200.20">
    <property type="entry name" value="Phosphorylase Kinase, domain 1"/>
    <property type="match status" value="1"/>
</dbReference>
<dbReference type="STRING" id="105785.A0A2J7PI50"/>
<feature type="region of interest" description="Disordered" evidence="7">
    <location>
        <begin position="424"/>
        <end position="446"/>
    </location>
</feature>
<dbReference type="FunFam" id="3.30.200.20:FF:000347">
    <property type="entry name" value="serine/threonine-protein kinase 32A isoform X2"/>
    <property type="match status" value="1"/>
</dbReference>
<dbReference type="Gene3D" id="1.10.510.10">
    <property type="entry name" value="Transferase(Phosphotransferase) domain 1"/>
    <property type="match status" value="1"/>
</dbReference>
<feature type="binding site" evidence="6">
    <location>
        <position position="52"/>
    </location>
    <ligand>
        <name>ATP</name>
        <dbReference type="ChEBI" id="CHEBI:30616"/>
    </ligand>
</feature>
<evidence type="ECO:0000256" key="7">
    <source>
        <dbReference type="SAM" id="MobiDB-lite"/>
    </source>
</evidence>
<dbReference type="PROSITE" id="PS50011">
    <property type="entry name" value="PROTEIN_KINASE_DOM"/>
    <property type="match status" value="1"/>
</dbReference>
<dbReference type="OrthoDB" id="354826at2759"/>
<dbReference type="EMBL" id="NEVH01025129">
    <property type="protein sequence ID" value="PNF16020.1"/>
    <property type="molecule type" value="Genomic_DNA"/>
</dbReference>